<dbReference type="GeneID" id="300968892"/>
<proteinExistence type="predicted"/>
<reference evidence="2" key="1">
    <citation type="journal article" date="2021" name="PLoS Biol.">
        <title>Systematic exploration of Escherichia coli phage-host interactions with the BASEL phage collection.</title>
        <authorList>
            <person name="Maffei E."/>
            <person name="Shaidullina A."/>
            <person name="Burkolter M."/>
            <person name="Heyer Y."/>
            <person name="Estermann F."/>
            <person name="Druelle V."/>
            <person name="Sauer P."/>
            <person name="Willi L."/>
            <person name="Michaelis S."/>
            <person name="Hilbi H."/>
            <person name="Thaler D.S."/>
            <person name="Harms A."/>
        </authorList>
    </citation>
    <scope>NUCLEOTIDE SEQUENCE [LARGE SCALE GENOMIC DNA]</scope>
    <source>
        <strain evidence="2">Bas27</strain>
    </source>
</reference>
<dbReference type="EMBL" id="MZ501108">
    <property type="protein sequence ID" value="QXV85155.1"/>
    <property type="molecule type" value="Genomic_DNA"/>
</dbReference>
<dbReference type="Proteomes" id="UP000828574">
    <property type="component" value="Segment"/>
</dbReference>
<evidence type="ECO:0000313" key="1">
    <source>
        <dbReference type="EMBL" id="QXV85155.1"/>
    </source>
</evidence>
<evidence type="ECO:0000313" key="2">
    <source>
        <dbReference type="Proteomes" id="UP000828574"/>
    </source>
</evidence>
<accession>A0AAE8B8E0</accession>
<name>A0AAE8B8E0_9CAUD</name>
<sequence length="55" mass="6125">MVAVTREYGSKPKTKPLPKGKGLFFCLKYRKARALGGNAGLLQMLRMSITCYAYP</sequence>
<keyword evidence="2" id="KW-1185">Reference proteome</keyword>
<dbReference type="RefSeq" id="YP_011992251.1">
    <property type="nucleotide sequence ID" value="NC_105114.1"/>
</dbReference>
<gene>
    <name evidence="1" type="ORF">bas27_0086</name>
</gene>
<organism evidence="1 2">
    <name type="scientific">Escherichia phage TrudiGerster</name>
    <dbReference type="NCBI Taxonomy" id="2851991"/>
    <lineage>
        <taxon>Viruses</taxon>
        <taxon>Duplodnaviria</taxon>
        <taxon>Heunggongvirae</taxon>
        <taxon>Uroviricota</taxon>
        <taxon>Caudoviricetes</taxon>
        <taxon>Demerecviridae</taxon>
        <taxon>Markadamsvirinae</taxon>
        <taxon>Epseptimavirus</taxon>
        <taxon>Epseptimavirus trudigerster</taxon>
    </lineage>
</organism>
<protein>
    <submittedName>
        <fullName evidence="1">Uncharacterized protein</fullName>
    </submittedName>
</protein>